<dbReference type="Proteomes" id="UP000292373">
    <property type="component" value="Unassembled WGS sequence"/>
</dbReference>
<gene>
    <name evidence="2" type="ORF">ET989_12380</name>
</gene>
<keyword evidence="1" id="KW-0472">Membrane</keyword>
<dbReference type="RefSeq" id="WP_131169448.1">
    <property type="nucleotide sequence ID" value="NZ_SDMQ01000014.1"/>
</dbReference>
<dbReference type="AlphaFoldDB" id="A0A4Q9KBD7"/>
<keyword evidence="1" id="KW-1133">Transmembrane helix</keyword>
<evidence type="ECO:0000313" key="3">
    <source>
        <dbReference type="Proteomes" id="UP000292373"/>
    </source>
</evidence>
<reference evidence="2 3" key="1">
    <citation type="submission" date="2019-01" db="EMBL/GenBank/DDBJ databases">
        <title>Lactibacter flavus gen. nov., sp. nov., a novel bacterium of the family Propionibacteriaceae isolated from raw milk and dairy products.</title>
        <authorList>
            <person name="Huptas C."/>
            <person name="Wenning M."/>
            <person name="Breitenwieser F."/>
            <person name="Doll E."/>
            <person name="Von Neubeck M."/>
            <person name="Busse H.-J."/>
            <person name="Scherer S."/>
        </authorList>
    </citation>
    <scope>NUCLEOTIDE SEQUENCE [LARGE SCALE GENOMIC DNA]</scope>
    <source>
        <strain evidence="2 3">KCTC 33808</strain>
    </source>
</reference>
<organism evidence="2 3">
    <name type="scientific">Propioniciclava sinopodophylli</name>
    <dbReference type="NCBI Taxonomy" id="1837344"/>
    <lineage>
        <taxon>Bacteria</taxon>
        <taxon>Bacillati</taxon>
        <taxon>Actinomycetota</taxon>
        <taxon>Actinomycetes</taxon>
        <taxon>Propionibacteriales</taxon>
        <taxon>Propionibacteriaceae</taxon>
        <taxon>Propioniciclava</taxon>
    </lineage>
</organism>
<dbReference type="EMBL" id="SDMQ01000014">
    <property type="protein sequence ID" value="TBT83095.1"/>
    <property type="molecule type" value="Genomic_DNA"/>
</dbReference>
<evidence type="ECO:0000313" key="2">
    <source>
        <dbReference type="EMBL" id="TBT83095.1"/>
    </source>
</evidence>
<keyword evidence="3" id="KW-1185">Reference proteome</keyword>
<keyword evidence="1" id="KW-0812">Transmembrane</keyword>
<accession>A0A4Q9KBD7</accession>
<proteinExistence type="predicted"/>
<sequence>MTAQLLEYTSPSDVLVRRVKAARSASVPTVAPHRPAAVRAQERWSASQARACEVSRPSVAPAVARRAPQSTRLVWTPRGMAVMVILVALVAGVMLSTMVGAFLAVSNEPAVEVLAPLAAAGPVTPGR</sequence>
<feature type="transmembrane region" description="Helical" evidence="1">
    <location>
        <begin position="80"/>
        <end position="105"/>
    </location>
</feature>
<comment type="caution">
    <text evidence="2">The sequence shown here is derived from an EMBL/GenBank/DDBJ whole genome shotgun (WGS) entry which is preliminary data.</text>
</comment>
<evidence type="ECO:0000256" key="1">
    <source>
        <dbReference type="SAM" id="Phobius"/>
    </source>
</evidence>
<protein>
    <submittedName>
        <fullName evidence="2">Uncharacterized protein</fullName>
    </submittedName>
</protein>
<name>A0A4Q9KBD7_9ACTN</name>